<keyword evidence="5" id="KW-1185">Reference proteome</keyword>
<organism evidence="4 5">
    <name type="scientific">Actinophytocola xanthii</name>
    <dbReference type="NCBI Taxonomy" id="1912961"/>
    <lineage>
        <taxon>Bacteria</taxon>
        <taxon>Bacillati</taxon>
        <taxon>Actinomycetota</taxon>
        <taxon>Actinomycetes</taxon>
        <taxon>Pseudonocardiales</taxon>
        <taxon>Pseudonocardiaceae</taxon>
    </lineage>
</organism>
<dbReference type="PANTHER" id="PTHR21047">
    <property type="entry name" value="DTDP-6-DEOXY-D-GLUCOSE-3,5 EPIMERASE"/>
    <property type="match status" value="1"/>
</dbReference>
<dbReference type="InterPro" id="IPR011051">
    <property type="entry name" value="RmlC_Cupin_sf"/>
</dbReference>
<dbReference type="OrthoDB" id="9800680at2"/>
<evidence type="ECO:0000256" key="3">
    <source>
        <dbReference type="PIRSR" id="PIRSR600888-3"/>
    </source>
</evidence>
<dbReference type="GO" id="GO:0005829">
    <property type="term" value="C:cytosol"/>
    <property type="evidence" value="ECO:0007669"/>
    <property type="project" value="TreeGrafter"/>
</dbReference>
<evidence type="ECO:0000313" key="4">
    <source>
        <dbReference type="EMBL" id="OLF18880.1"/>
    </source>
</evidence>
<proteinExistence type="inferred from homology"/>
<dbReference type="AlphaFoldDB" id="A0A1Q8CX01"/>
<dbReference type="Proteomes" id="UP000185596">
    <property type="component" value="Unassembled WGS sequence"/>
</dbReference>
<dbReference type="GO" id="GO:0000271">
    <property type="term" value="P:polysaccharide biosynthetic process"/>
    <property type="evidence" value="ECO:0007669"/>
    <property type="project" value="TreeGrafter"/>
</dbReference>
<dbReference type="Gene3D" id="2.60.120.10">
    <property type="entry name" value="Jelly Rolls"/>
    <property type="match status" value="1"/>
</dbReference>
<dbReference type="PANTHER" id="PTHR21047:SF2">
    <property type="entry name" value="THYMIDINE DIPHOSPHO-4-KETO-RHAMNOSE 3,5-EPIMERASE"/>
    <property type="match status" value="1"/>
</dbReference>
<dbReference type="InterPro" id="IPR014710">
    <property type="entry name" value="RmlC-like_jellyroll"/>
</dbReference>
<feature type="active site" description="Proton donor" evidence="2">
    <location>
        <position position="132"/>
    </location>
</feature>
<dbReference type="EMBL" id="MSIE01000004">
    <property type="protein sequence ID" value="OLF18880.1"/>
    <property type="molecule type" value="Genomic_DNA"/>
</dbReference>
<dbReference type="CDD" id="cd00438">
    <property type="entry name" value="cupin_RmlC"/>
    <property type="match status" value="1"/>
</dbReference>
<name>A0A1Q8CX01_9PSEU</name>
<dbReference type="STRING" id="1912961.BU204_03180"/>
<dbReference type="InterPro" id="IPR000888">
    <property type="entry name" value="RmlC-like"/>
</dbReference>
<protein>
    <submittedName>
        <fullName evidence="4">dTDP-4-dehydrorhamnose 3,5-epimerase</fullName>
    </submittedName>
</protein>
<reference evidence="4 5" key="1">
    <citation type="submission" date="2016-12" db="EMBL/GenBank/DDBJ databases">
        <title>The draft genome sequence of Actinophytocola sp. 11-183.</title>
        <authorList>
            <person name="Wang W."/>
            <person name="Yuan L."/>
        </authorList>
    </citation>
    <scope>NUCLEOTIDE SEQUENCE [LARGE SCALE GENOMIC DNA]</scope>
    <source>
        <strain evidence="4 5">11-183</strain>
    </source>
</reference>
<gene>
    <name evidence="4" type="ORF">BU204_03180</name>
</gene>
<dbReference type="RefSeq" id="WP_075124005.1">
    <property type="nucleotide sequence ID" value="NZ_MSIE01000004.1"/>
</dbReference>
<dbReference type="Pfam" id="PF00908">
    <property type="entry name" value="dTDP_sugar_isom"/>
    <property type="match status" value="1"/>
</dbReference>
<dbReference type="GO" id="GO:0008830">
    <property type="term" value="F:dTDP-4-dehydrorhamnose 3,5-epimerase activity"/>
    <property type="evidence" value="ECO:0007669"/>
    <property type="project" value="InterPro"/>
</dbReference>
<dbReference type="SUPFAM" id="SSF51182">
    <property type="entry name" value="RmlC-like cupins"/>
    <property type="match status" value="1"/>
</dbReference>
<accession>A0A1Q8CX01</accession>
<evidence type="ECO:0000313" key="5">
    <source>
        <dbReference type="Proteomes" id="UP000185596"/>
    </source>
</evidence>
<feature type="active site" description="Proton acceptor" evidence="2">
    <location>
        <position position="62"/>
    </location>
</feature>
<comment type="caution">
    <text evidence="4">The sequence shown here is derived from an EMBL/GenBank/DDBJ whole genome shotgun (WGS) entry which is preliminary data.</text>
</comment>
<dbReference type="GO" id="GO:0019305">
    <property type="term" value="P:dTDP-rhamnose biosynthetic process"/>
    <property type="evidence" value="ECO:0007669"/>
    <property type="project" value="TreeGrafter"/>
</dbReference>
<comment type="similarity">
    <text evidence="1">Belongs to the dTDP-4-dehydrorhamnose 3,5-epimerase family.</text>
</comment>
<sequence length="202" mass="22177">MDVRELAVPGAFEFTPRVFPDERGLFVCPYQEEDFVKAVGHPLRLAQTNHSKSRRGTIRGVHFADVPPGQGKYVYCPQGALLDVVVDIRVGSPTFGAVDVVRLDPVDFRAVYVAEGLGHAIMALEDDTVISYLCSTGYNPGAEHGLNPMDPALAIPWPAEVEVLLSDKDRLAPTLEQAREAGMLPEYADCLARYQQLRTGRP</sequence>
<feature type="site" description="Participates in a stacking interaction with the thymidine ring of dTDP-4-oxo-6-deoxyglucose" evidence="3">
    <location>
        <position position="138"/>
    </location>
</feature>
<evidence type="ECO:0000256" key="1">
    <source>
        <dbReference type="ARBA" id="ARBA00010154"/>
    </source>
</evidence>
<evidence type="ECO:0000256" key="2">
    <source>
        <dbReference type="PIRSR" id="PIRSR600888-1"/>
    </source>
</evidence>